<dbReference type="InterPro" id="IPR036259">
    <property type="entry name" value="MFS_trans_sf"/>
</dbReference>
<dbReference type="SUPFAM" id="SSF103473">
    <property type="entry name" value="MFS general substrate transporter"/>
    <property type="match status" value="1"/>
</dbReference>
<dbReference type="InterPro" id="IPR011701">
    <property type="entry name" value="MFS"/>
</dbReference>
<organism evidence="8 9">
    <name type="scientific">Panagrolaimus superbus</name>
    <dbReference type="NCBI Taxonomy" id="310955"/>
    <lineage>
        <taxon>Eukaryota</taxon>
        <taxon>Metazoa</taxon>
        <taxon>Ecdysozoa</taxon>
        <taxon>Nematoda</taxon>
        <taxon>Chromadorea</taxon>
        <taxon>Rhabditida</taxon>
        <taxon>Tylenchina</taxon>
        <taxon>Panagrolaimomorpha</taxon>
        <taxon>Panagrolaimoidea</taxon>
        <taxon>Panagrolaimidae</taxon>
        <taxon>Panagrolaimus</taxon>
    </lineage>
</organism>
<keyword evidence="5 6" id="KW-0472">Membrane</keyword>
<evidence type="ECO:0000259" key="7">
    <source>
        <dbReference type="PROSITE" id="PS50850"/>
    </source>
</evidence>
<evidence type="ECO:0000256" key="6">
    <source>
        <dbReference type="SAM" id="Phobius"/>
    </source>
</evidence>
<evidence type="ECO:0000256" key="2">
    <source>
        <dbReference type="ARBA" id="ARBA00022448"/>
    </source>
</evidence>
<feature type="transmembrane region" description="Helical" evidence="6">
    <location>
        <begin position="98"/>
        <end position="114"/>
    </location>
</feature>
<evidence type="ECO:0000256" key="3">
    <source>
        <dbReference type="ARBA" id="ARBA00022692"/>
    </source>
</evidence>
<comment type="subcellular location">
    <subcellularLocation>
        <location evidence="1">Endomembrane system</location>
        <topology evidence="1">Multi-pass membrane protein</topology>
    </subcellularLocation>
</comment>
<dbReference type="PANTHER" id="PTHR23510">
    <property type="entry name" value="INNER MEMBRANE TRANSPORT PROTEIN YAJR"/>
    <property type="match status" value="1"/>
</dbReference>
<keyword evidence="3 6" id="KW-0812">Transmembrane</keyword>
<feature type="transmembrane region" description="Helical" evidence="6">
    <location>
        <begin position="66"/>
        <end position="86"/>
    </location>
</feature>
<dbReference type="GO" id="GO:0012505">
    <property type="term" value="C:endomembrane system"/>
    <property type="evidence" value="ECO:0007669"/>
    <property type="project" value="UniProtKB-SubCell"/>
</dbReference>
<feature type="transmembrane region" description="Helical" evidence="6">
    <location>
        <begin position="120"/>
        <end position="142"/>
    </location>
</feature>
<feature type="domain" description="Major facilitator superfamily (MFS) profile" evidence="7">
    <location>
        <begin position="27"/>
        <end position="164"/>
    </location>
</feature>
<dbReference type="Pfam" id="PF07690">
    <property type="entry name" value="MFS_1"/>
    <property type="match status" value="1"/>
</dbReference>
<evidence type="ECO:0000256" key="4">
    <source>
        <dbReference type="ARBA" id="ARBA00022989"/>
    </source>
</evidence>
<evidence type="ECO:0000256" key="5">
    <source>
        <dbReference type="ARBA" id="ARBA00023136"/>
    </source>
</evidence>
<dbReference type="PANTHER" id="PTHR23510:SF3">
    <property type="entry name" value="MAJOR FACILITATOR SUPERFAMILY DOMAIN-CONTAINING PROTEIN 8"/>
    <property type="match status" value="1"/>
</dbReference>
<keyword evidence="4 6" id="KW-1133">Transmembrane helix</keyword>
<evidence type="ECO:0000256" key="1">
    <source>
        <dbReference type="ARBA" id="ARBA00004127"/>
    </source>
</evidence>
<keyword evidence="2" id="KW-0813">Transport</keyword>
<dbReference type="PROSITE" id="PS50850">
    <property type="entry name" value="MFS"/>
    <property type="match status" value="1"/>
</dbReference>
<reference evidence="9" key="1">
    <citation type="submission" date="2022-11" db="UniProtKB">
        <authorList>
            <consortium name="WormBaseParasite"/>
        </authorList>
    </citation>
    <scope>IDENTIFICATION</scope>
</reference>
<dbReference type="GO" id="GO:0005765">
    <property type="term" value="C:lysosomal membrane"/>
    <property type="evidence" value="ECO:0007669"/>
    <property type="project" value="TreeGrafter"/>
</dbReference>
<dbReference type="Gene3D" id="1.20.1250.20">
    <property type="entry name" value="MFS general substrate transporter like domains"/>
    <property type="match status" value="1"/>
</dbReference>
<sequence>MTTRIKKIFSMLSPKKGEEITNTDWKSIYIATFVTFLASVQSYTVSPTLWPYIKFINPEITETANGAFQGASALGNAIASTVAGILVNKFSTTKPQMIAAKVLTIFAAFFYFGIELNVNAAVVLLIIFQAICGIAGGFGSVYRTHISMATTESERAKAFGLAIV</sequence>
<dbReference type="WBParaSite" id="PSU_v2.g7273.t1">
    <property type="protein sequence ID" value="PSU_v2.g7273.t1"/>
    <property type="gene ID" value="PSU_v2.g7273"/>
</dbReference>
<keyword evidence="8" id="KW-1185">Reference proteome</keyword>
<name>A0A914Z4J3_9BILA</name>
<dbReference type="AlphaFoldDB" id="A0A914Z4J3"/>
<dbReference type="Proteomes" id="UP000887577">
    <property type="component" value="Unplaced"/>
</dbReference>
<dbReference type="InterPro" id="IPR020846">
    <property type="entry name" value="MFS_dom"/>
</dbReference>
<dbReference type="InterPro" id="IPR051068">
    <property type="entry name" value="MFS_Domain-Containing_Protein"/>
</dbReference>
<evidence type="ECO:0000313" key="8">
    <source>
        <dbReference type="Proteomes" id="UP000887577"/>
    </source>
</evidence>
<evidence type="ECO:0000313" key="9">
    <source>
        <dbReference type="WBParaSite" id="PSU_v2.g7273.t1"/>
    </source>
</evidence>
<dbReference type="GO" id="GO:0022857">
    <property type="term" value="F:transmembrane transporter activity"/>
    <property type="evidence" value="ECO:0007669"/>
    <property type="project" value="InterPro"/>
</dbReference>
<accession>A0A914Z4J3</accession>
<protein>
    <submittedName>
        <fullName evidence="9">Major facilitator superfamily (MFS) profile domain-containing protein</fullName>
    </submittedName>
</protein>
<proteinExistence type="predicted"/>